<dbReference type="EMBL" id="JABDJR010000334">
    <property type="protein sequence ID" value="NNF06791.1"/>
    <property type="molecule type" value="Genomic_DNA"/>
</dbReference>
<dbReference type="Proteomes" id="UP000547674">
    <property type="component" value="Unassembled WGS sequence"/>
</dbReference>
<evidence type="ECO:0000313" key="1">
    <source>
        <dbReference type="EMBL" id="NNF06791.1"/>
    </source>
</evidence>
<organism evidence="1 2">
    <name type="scientific">Eiseniibacteriota bacterium</name>
    <dbReference type="NCBI Taxonomy" id="2212470"/>
    <lineage>
        <taxon>Bacteria</taxon>
        <taxon>Candidatus Eiseniibacteriota</taxon>
    </lineage>
</organism>
<gene>
    <name evidence="1" type="ORF">HKN21_08520</name>
</gene>
<protein>
    <submittedName>
        <fullName evidence="1">Uncharacterized protein</fullName>
    </submittedName>
</protein>
<reference evidence="1 2" key="1">
    <citation type="submission" date="2020-03" db="EMBL/GenBank/DDBJ databases">
        <title>Metabolic flexibility allows generalist bacteria to become dominant in a frequently disturbed ecosystem.</title>
        <authorList>
            <person name="Chen Y.-J."/>
            <person name="Leung P.M."/>
            <person name="Bay S.K."/>
            <person name="Hugenholtz P."/>
            <person name="Kessler A.J."/>
            <person name="Shelley G."/>
            <person name="Waite D.W."/>
            <person name="Cook P.L."/>
            <person name="Greening C."/>
        </authorList>
    </citation>
    <scope>NUCLEOTIDE SEQUENCE [LARGE SCALE GENOMIC DNA]</scope>
    <source>
        <strain evidence="1">SS_bin_28</strain>
    </source>
</reference>
<comment type="caution">
    <text evidence="1">The sequence shown here is derived from an EMBL/GenBank/DDBJ whole genome shotgun (WGS) entry which is preliminary data.</text>
</comment>
<dbReference type="AlphaFoldDB" id="A0A7Y2E7X2"/>
<sequence length="201" mass="23222">MRSFFQICLALTGTVILGVAVATPLLADGYSRKADRQIMVFEKVLNDVLVDSPNFLVQSRDPVVGHMSDGGAVFTFRTSLVGNHWNNHHDDWWKVWRHIDDDDDDRDYPRVFERELKRQERRYTRGKKELVEALGDFGDLLTTLDASDTITLQARLRGAEYFEEEDLRRLVIKVSVRDLRAYGDGQLDEDDFARRVTIDES</sequence>
<evidence type="ECO:0000313" key="2">
    <source>
        <dbReference type="Proteomes" id="UP000547674"/>
    </source>
</evidence>
<proteinExistence type="predicted"/>
<name>A0A7Y2E7X2_UNCEI</name>
<accession>A0A7Y2E7X2</accession>